<keyword evidence="6 11" id="KW-0999">Mitochondrion inner membrane</keyword>
<keyword evidence="7 11" id="KW-0249">Electron transport</keyword>
<comment type="similarity">
    <text evidence="2 11">Belongs to the UQCRQ/QCR8 family.</text>
</comment>
<evidence type="ECO:0000256" key="1">
    <source>
        <dbReference type="ARBA" id="ARBA00004434"/>
    </source>
</evidence>
<dbReference type="PANTHER" id="PTHR12119">
    <property type="entry name" value="UBIQUINOL-CYTOCHROME C REDUCTASE COMPLEX UBIQUINONE-BINDING PROTEIN QP-C"/>
    <property type="match status" value="1"/>
</dbReference>
<keyword evidence="9 11" id="KW-0496">Mitochondrion</keyword>
<dbReference type="InterPro" id="IPR036642">
    <property type="entry name" value="Cyt_bc1_su8_sf"/>
</dbReference>
<dbReference type="OrthoDB" id="6683853at2759"/>
<evidence type="ECO:0000256" key="8">
    <source>
        <dbReference type="ARBA" id="ARBA00022989"/>
    </source>
</evidence>
<name>A0A0D7BKS9_9AGAR</name>
<dbReference type="STRING" id="1314674.A0A0D7BKS9"/>
<evidence type="ECO:0000256" key="5">
    <source>
        <dbReference type="ARBA" id="ARBA00022692"/>
    </source>
</evidence>
<keyword evidence="5" id="KW-0812">Transmembrane</keyword>
<organism evidence="12 13">
    <name type="scientific">Cylindrobasidium torrendii FP15055 ss-10</name>
    <dbReference type="NCBI Taxonomy" id="1314674"/>
    <lineage>
        <taxon>Eukaryota</taxon>
        <taxon>Fungi</taxon>
        <taxon>Dikarya</taxon>
        <taxon>Basidiomycota</taxon>
        <taxon>Agaricomycotina</taxon>
        <taxon>Agaricomycetes</taxon>
        <taxon>Agaricomycetidae</taxon>
        <taxon>Agaricales</taxon>
        <taxon>Marasmiineae</taxon>
        <taxon>Physalacriaceae</taxon>
        <taxon>Cylindrobasidium</taxon>
    </lineage>
</organism>
<dbReference type="Pfam" id="PF02939">
    <property type="entry name" value="UcrQ"/>
    <property type="match status" value="1"/>
</dbReference>
<comment type="function">
    <text evidence="11">Component of the ubiquinol-cytochrome c oxidoreductase, a multisubunit transmembrane complex that is part of the mitochondrial electron transport chain which drives oxidative phosphorylation. The complex plays an important role in the uptake of multiple carbon sources present in different host niches.</text>
</comment>
<evidence type="ECO:0000256" key="11">
    <source>
        <dbReference type="RuleBase" id="RU368118"/>
    </source>
</evidence>
<keyword evidence="8" id="KW-1133">Transmembrane helix</keyword>
<evidence type="ECO:0000313" key="12">
    <source>
        <dbReference type="EMBL" id="KIY70724.1"/>
    </source>
</evidence>
<dbReference type="GO" id="GO:0045275">
    <property type="term" value="C:respiratory chain complex III"/>
    <property type="evidence" value="ECO:0007669"/>
    <property type="project" value="UniProtKB-UniRule"/>
</dbReference>
<dbReference type="PANTHER" id="PTHR12119:SF2">
    <property type="entry name" value="CYTOCHROME B-C1 COMPLEX SUBUNIT 8"/>
    <property type="match status" value="1"/>
</dbReference>
<comment type="subunit">
    <text evidence="11">Component of the ubiquinol-cytochrome c oxidoreductase (cytochrome b-c1 complex, complex III, CIII), a multisubunit enzyme composed of 3 respiratory subunits cytochrome b, cytochrome c1 and Rieske protein, 2 core protein subunits, and additional low-molecular weight protein subunits. The complex exists as an obligatory dimer and forms supercomplexes (SCs) in the inner mitochondrial membrane with cytochrome c oxidase (complex IV, CIV).</text>
</comment>
<gene>
    <name evidence="12" type="ORF">CYLTODRAFT_370633</name>
</gene>
<evidence type="ECO:0000256" key="10">
    <source>
        <dbReference type="ARBA" id="ARBA00023136"/>
    </source>
</evidence>
<dbReference type="GO" id="GO:0006122">
    <property type="term" value="P:mitochondrial electron transport, ubiquinol to cytochrome c"/>
    <property type="evidence" value="ECO:0007669"/>
    <property type="project" value="UniProtKB-UniRule"/>
</dbReference>
<protein>
    <recommendedName>
        <fullName evidence="11">Cytochrome b-c1 complex subunit 8</fullName>
    </recommendedName>
    <alternativeName>
        <fullName evidence="11">Complex III subunit 8</fullName>
    </alternativeName>
</protein>
<proteinExistence type="inferred from homology"/>
<dbReference type="Gene3D" id="1.20.5.210">
    <property type="entry name" value="Cytochrome b-c1 complex subunit 8"/>
    <property type="match status" value="1"/>
</dbReference>
<evidence type="ECO:0000256" key="6">
    <source>
        <dbReference type="ARBA" id="ARBA00022792"/>
    </source>
</evidence>
<keyword evidence="3 11" id="KW-0813">Transport</keyword>
<sequence length="108" mass="12298">MRPTLIRLSEMPGPKRAWSTWWGDKHGNFVRQKGIKSYALSSFQGKAGKNWASDYLFNGYRRISQEAVYWVVPFGFGYGIYKWANNYTEYHESKAGMLASGEAGGHGH</sequence>
<reference evidence="12 13" key="1">
    <citation type="journal article" date="2015" name="Fungal Genet. Biol.">
        <title>Evolution of novel wood decay mechanisms in Agaricales revealed by the genome sequences of Fistulina hepatica and Cylindrobasidium torrendii.</title>
        <authorList>
            <person name="Floudas D."/>
            <person name="Held B.W."/>
            <person name="Riley R."/>
            <person name="Nagy L.G."/>
            <person name="Koehler G."/>
            <person name="Ransdell A.S."/>
            <person name="Younus H."/>
            <person name="Chow J."/>
            <person name="Chiniquy J."/>
            <person name="Lipzen A."/>
            <person name="Tritt A."/>
            <person name="Sun H."/>
            <person name="Haridas S."/>
            <person name="LaButti K."/>
            <person name="Ohm R.A."/>
            <person name="Kues U."/>
            <person name="Blanchette R.A."/>
            <person name="Grigoriev I.V."/>
            <person name="Minto R.E."/>
            <person name="Hibbett D.S."/>
        </authorList>
    </citation>
    <scope>NUCLEOTIDE SEQUENCE [LARGE SCALE GENOMIC DNA]</scope>
    <source>
        <strain evidence="12 13">FP15055 ss-10</strain>
    </source>
</reference>
<evidence type="ECO:0000256" key="3">
    <source>
        <dbReference type="ARBA" id="ARBA00022448"/>
    </source>
</evidence>
<evidence type="ECO:0000256" key="4">
    <source>
        <dbReference type="ARBA" id="ARBA00022660"/>
    </source>
</evidence>
<evidence type="ECO:0000256" key="9">
    <source>
        <dbReference type="ARBA" id="ARBA00023128"/>
    </source>
</evidence>
<evidence type="ECO:0000256" key="2">
    <source>
        <dbReference type="ARBA" id="ARBA00007668"/>
    </source>
</evidence>
<dbReference type="GO" id="GO:0005743">
    <property type="term" value="C:mitochondrial inner membrane"/>
    <property type="evidence" value="ECO:0007669"/>
    <property type="project" value="UniProtKB-SubCell"/>
</dbReference>
<keyword evidence="13" id="KW-1185">Reference proteome</keyword>
<evidence type="ECO:0000256" key="7">
    <source>
        <dbReference type="ARBA" id="ARBA00022982"/>
    </source>
</evidence>
<dbReference type="AlphaFoldDB" id="A0A0D7BKS9"/>
<dbReference type="InterPro" id="IPR004205">
    <property type="entry name" value="Cyt_bc1_su8"/>
</dbReference>
<comment type="subcellular location">
    <subcellularLocation>
        <location evidence="1 11">Mitochondrion inner membrane</location>
        <topology evidence="1 11">Single-pass membrane protein</topology>
    </subcellularLocation>
</comment>
<keyword evidence="10" id="KW-0472">Membrane</keyword>
<dbReference type="EMBL" id="KN880464">
    <property type="protein sequence ID" value="KIY70724.1"/>
    <property type="molecule type" value="Genomic_DNA"/>
</dbReference>
<accession>A0A0D7BKS9</accession>
<dbReference type="SUPFAM" id="SSF81508">
    <property type="entry name" value="Ubiquinone-binding protein QP-C of cytochrome bc1 complex (Ubiquinol-cytochrome c reductase)"/>
    <property type="match status" value="1"/>
</dbReference>
<keyword evidence="4 11" id="KW-0679">Respiratory chain</keyword>
<evidence type="ECO:0000313" key="13">
    <source>
        <dbReference type="Proteomes" id="UP000054007"/>
    </source>
</evidence>
<dbReference type="Proteomes" id="UP000054007">
    <property type="component" value="Unassembled WGS sequence"/>
</dbReference>